<dbReference type="SMART" id="SM00028">
    <property type="entry name" value="TPR"/>
    <property type="match status" value="2"/>
</dbReference>
<accession>A0A941FDT3</accession>
<dbReference type="PROSITE" id="PS50005">
    <property type="entry name" value="TPR"/>
    <property type="match status" value="1"/>
</dbReference>
<gene>
    <name evidence="2" type="ORF">KEF29_31770</name>
</gene>
<dbReference type="InterPro" id="IPR011990">
    <property type="entry name" value="TPR-like_helical_dom_sf"/>
</dbReference>
<dbReference type="Pfam" id="PF13432">
    <property type="entry name" value="TPR_16"/>
    <property type="match status" value="2"/>
</dbReference>
<keyword evidence="3" id="KW-1185">Reference proteome</keyword>
<comment type="caution">
    <text evidence="2">The sequence shown here is derived from an EMBL/GenBank/DDBJ whole genome shotgun (WGS) entry which is preliminary data.</text>
</comment>
<dbReference type="AlphaFoldDB" id="A0A941FDT3"/>
<name>A0A941FDT3_9ACTN</name>
<feature type="repeat" description="TPR" evidence="1">
    <location>
        <begin position="31"/>
        <end position="64"/>
    </location>
</feature>
<dbReference type="EMBL" id="JAGTPG010000002">
    <property type="protein sequence ID" value="MBR8642440.1"/>
    <property type="molecule type" value="Genomic_DNA"/>
</dbReference>
<dbReference type="Proteomes" id="UP000682308">
    <property type="component" value="Unassembled WGS sequence"/>
</dbReference>
<dbReference type="Gene3D" id="1.25.40.10">
    <property type="entry name" value="Tetratricopeptide repeat domain"/>
    <property type="match status" value="1"/>
</dbReference>
<evidence type="ECO:0000313" key="3">
    <source>
        <dbReference type="Proteomes" id="UP000682308"/>
    </source>
</evidence>
<dbReference type="SUPFAM" id="SSF48452">
    <property type="entry name" value="TPR-like"/>
    <property type="match status" value="1"/>
</dbReference>
<reference evidence="2 3" key="1">
    <citation type="submission" date="2021-04" db="EMBL/GenBank/DDBJ databases">
        <title>Characterization of the biosynthetic gene cluster of new lipopeptides with antitumor activity in the genome of the marine Streptomyces PHM034.</title>
        <authorList>
            <person name="Ceniceros A."/>
            <person name="Canedo L."/>
            <person name="Mendez C."/>
            <person name="Olano C."/>
            <person name="Schleissner C."/>
            <person name="Cuevas C."/>
            <person name="De La Calle F."/>
            <person name="Salas J.A."/>
        </authorList>
    </citation>
    <scope>NUCLEOTIDE SEQUENCE [LARGE SCALE GENOMIC DNA]</scope>
    <source>
        <strain evidence="2 3">PHM034</strain>
    </source>
</reference>
<evidence type="ECO:0000256" key="1">
    <source>
        <dbReference type="PROSITE-ProRule" id="PRU00339"/>
    </source>
</evidence>
<evidence type="ECO:0000313" key="2">
    <source>
        <dbReference type="EMBL" id="MBR8642440.1"/>
    </source>
</evidence>
<sequence>MGNLLKRCGDDNGACSAFRRAAAYGHPAWTPRALTDLGELLEQHGDLGDAAKSYEQAIALGDPSNNDGANIWSRQAAIRLEILFSRRGWTEAAQKVLMHATKEDPDNRARFVVDRAHTLIKRGDLGGAAAAFREAISLGRENAPQAAFSLNRLIREHGDLVAAHDDEAEPGPASDE</sequence>
<protein>
    <submittedName>
        <fullName evidence="2">Tetratricopeptide repeat protein</fullName>
    </submittedName>
</protein>
<dbReference type="InterPro" id="IPR019734">
    <property type="entry name" value="TPR_rpt"/>
</dbReference>
<proteinExistence type="predicted"/>
<keyword evidence="1" id="KW-0802">TPR repeat</keyword>
<organism evidence="2 3">
    <name type="scientific">Streptomyces tuirus</name>
    <dbReference type="NCBI Taxonomy" id="68278"/>
    <lineage>
        <taxon>Bacteria</taxon>
        <taxon>Bacillati</taxon>
        <taxon>Actinomycetota</taxon>
        <taxon>Actinomycetes</taxon>
        <taxon>Kitasatosporales</taxon>
        <taxon>Streptomycetaceae</taxon>
        <taxon>Streptomyces</taxon>
    </lineage>
</organism>